<dbReference type="AlphaFoldDB" id="A0A5N6YVH6"/>
<accession>A0A5N6YVH6</accession>
<gene>
    <name evidence="1" type="ORF">BDV28DRAFT_59673</name>
</gene>
<reference evidence="2" key="1">
    <citation type="submission" date="2019-04" db="EMBL/GenBank/DDBJ databases">
        <title>Friends and foes A comparative genomics studyof 23 Aspergillus species from section Flavi.</title>
        <authorList>
            <consortium name="DOE Joint Genome Institute"/>
            <person name="Kjaerbolling I."/>
            <person name="Vesth T."/>
            <person name="Frisvad J.C."/>
            <person name="Nybo J.L."/>
            <person name="Theobald S."/>
            <person name="Kildgaard S."/>
            <person name="Isbrandt T."/>
            <person name="Kuo A."/>
            <person name="Sato A."/>
            <person name="Lyhne E.K."/>
            <person name="Kogle M.E."/>
            <person name="Wiebenga A."/>
            <person name="Kun R.S."/>
            <person name="Lubbers R.J."/>
            <person name="Makela M.R."/>
            <person name="Barry K."/>
            <person name="Chovatia M."/>
            <person name="Clum A."/>
            <person name="Daum C."/>
            <person name="Haridas S."/>
            <person name="He G."/>
            <person name="LaButti K."/>
            <person name="Lipzen A."/>
            <person name="Mondo S."/>
            <person name="Riley R."/>
            <person name="Salamov A."/>
            <person name="Simmons B.A."/>
            <person name="Magnuson J.K."/>
            <person name="Henrissat B."/>
            <person name="Mortensen U.H."/>
            <person name="Larsen T.O."/>
            <person name="Devries R.P."/>
            <person name="Grigoriev I.V."/>
            <person name="Machida M."/>
            <person name="Baker S.E."/>
            <person name="Andersen M.R."/>
        </authorList>
    </citation>
    <scope>NUCLEOTIDE SEQUENCE [LARGE SCALE GENOMIC DNA]</scope>
    <source>
        <strain evidence="2">CBS 553.77</strain>
    </source>
</reference>
<keyword evidence="2" id="KW-1185">Reference proteome</keyword>
<dbReference type="EMBL" id="ML739301">
    <property type="protein sequence ID" value="KAE8349485.1"/>
    <property type="molecule type" value="Genomic_DNA"/>
</dbReference>
<evidence type="ECO:0000313" key="1">
    <source>
        <dbReference type="EMBL" id="KAE8349485.1"/>
    </source>
</evidence>
<sequence length="161" mass="18068">MIEGTCIMKVTRQQAATGSPANLRYVCMYTTPYGVHTVWLFQVDASAESIRNTCRRDPSCTPPVHCPLCSGITRRASLSKNNPSITKYPNDFRVLRLTVSIQKKKKRHLISSARRTKVVEDVTLTIMSKKKNKVVLGIEPGLPESESDVLTITLHNRLLNE</sequence>
<dbReference type="Proteomes" id="UP000327118">
    <property type="component" value="Unassembled WGS sequence"/>
</dbReference>
<name>A0A5N6YVH6_9EURO</name>
<proteinExistence type="predicted"/>
<organism evidence="1 2">
    <name type="scientific">Aspergillus coremiiformis</name>
    <dbReference type="NCBI Taxonomy" id="138285"/>
    <lineage>
        <taxon>Eukaryota</taxon>
        <taxon>Fungi</taxon>
        <taxon>Dikarya</taxon>
        <taxon>Ascomycota</taxon>
        <taxon>Pezizomycotina</taxon>
        <taxon>Eurotiomycetes</taxon>
        <taxon>Eurotiomycetidae</taxon>
        <taxon>Eurotiales</taxon>
        <taxon>Aspergillaceae</taxon>
        <taxon>Aspergillus</taxon>
        <taxon>Aspergillus subgen. Circumdati</taxon>
    </lineage>
</organism>
<dbReference type="OrthoDB" id="10615650at2759"/>
<evidence type="ECO:0000313" key="2">
    <source>
        <dbReference type="Proteomes" id="UP000327118"/>
    </source>
</evidence>
<protein>
    <submittedName>
        <fullName evidence="1">Uncharacterized protein</fullName>
    </submittedName>
</protein>